<feature type="compositionally biased region" description="Pro residues" evidence="3">
    <location>
        <begin position="134"/>
        <end position="151"/>
    </location>
</feature>
<dbReference type="AlphaFoldDB" id="A0AAV6NLR1"/>
<dbReference type="GO" id="GO:0003723">
    <property type="term" value="F:RNA binding"/>
    <property type="evidence" value="ECO:0007669"/>
    <property type="project" value="UniProtKB-UniRule"/>
</dbReference>
<sequence>MAENFSNTHPPPFGDTTWTKLFVGGLAWETQSDEMRAFFQQFGEILEAVIIHDKNTGKSKGYGFVTFRDPDSARRACANPNPIICGRRANCNIAAFGRARPPPPPPLLLGGRNQIGNLQTTSAAAGSYGGLLTPYPPPPSPPYPPPPSPPPPQIMFPAYRYRSYAPNYTLPYHQAIYNPQLQSAQLYQHQQSPCSSSYGYGYGYPSSSSPSPRGAFPVHGYGHGPSSPLSSSPSYFPYYTNYTHMQQPLFYAHMHQIATPTPGRQSPTETEGGASGSNTPNTC</sequence>
<name>A0AAV6NLR1_9ROSI</name>
<evidence type="ECO:0000259" key="4">
    <source>
        <dbReference type="PROSITE" id="PS50102"/>
    </source>
</evidence>
<evidence type="ECO:0000256" key="3">
    <source>
        <dbReference type="SAM" id="MobiDB-lite"/>
    </source>
</evidence>
<evidence type="ECO:0000313" key="6">
    <source>
        <dbReference type="Proteomes" id="UP000685013"/>
    </source>
</evidence>
<protein>
    <submittedName>
        <fullName evidence="5">RNA-binding protein ARP1</fullName>
    </submittedName>
</protein>
<proteinExistence type="predicted"/>
<dbReference type="SMART" id="SM00360">
    <property type="entry name" value="RRM"/>
    <property type="match status" value="1"/>
</dbReference>
<dbReference type="CDD" id="cd12384">
    <property type="entry name" value="RRM_RBM24_RBM38_like"/>
    <property type="match status" value="1"/>
</dbReference>
<feature type="domain" description="RRM" evidence="4">
    <location>
        <begin position="19"/>
        <end position="96"/>
    </location>
</feature>
<keyword evidence="1 2" id="KW-0694">RNA-binding</keyword>
<dbReference type="InterPro" id="IPR000504">
    <property type="entry name" value="RRM_dom"/>
</dbReference>
<reference evidence="5 6" key="1">
    <citation type="journal article" date="2021" name="Hortic Res">
        <title>The domestication of Cucurbita argyrosperma as revealed by the genome of its wild relative.</title>
        <authorList>
            <person name="Barrera-Redondo J."/>
            <person name="Sanchez-de la Vega G."/>
            <person name="Aguirre-Liguori J.A."/>
            <person name="Castellanos-Morales G."/>
            <person name="Gutierrez-Guerrero Y.T."/>
            <person name="Aguirre-Dugua X."/>
            <person name="Aguirre-Planter E."/>
            <person name="Tenaillon M.I."/>
            <person name="Lira-Saade R."/>
            <person name="Eguiarte L.E."/>
        </authorList>
    </citation>
    <scope>NUCLEOTIDE SEQUENCE [LARGE SCALE GENOMIC DNA]</scope>
    <source>
        <strain evidence="5">JBR-2021</strain>
    </source>
</reference>
<evidence type="ECO:0000313" key="5">
    <source>
        <dbReference type="EMBL" id="KAG6598692.1"/>
    </source>
</evidence>
<dbReference type="Pfam" id="PF00076">
    <property type="entry name" value="RRM_1"/>
    <property type="match status" value="1"/>
</dbReference>
<feature type="compositionally biased region" description="Polar residues" evidence="3">
    <location>
        <begin position="259"/>
        <end position="269"/>
    </location>
</feature>
<dbReference type="PANTHER" id="PTHR11176">
    <property type="entry name" value="BOULE-RELATED"/>
    <property type="match status" value="1"/>
</dbReference>
<comment type="caution">
    <text evidence="5">The sequence shown here is derived from an EMBL/GenBank/DDBJ whole genome shotgun (WGS) entry which is preliminary data.</text>
</comment>
<dbReference type="PANTHER" id="PTHR11176:SF23">
    <property type="entry name" value="RNA-BINDING (RRM_RBD_RNP MOTIFS) FAMILY PROTEIN"/>
    <property type="match status" value="1"/>
</dbReference>
<feature type="region of interest" description="Disordered" evidence="3">
    <location>
        <begin position="259"/>
        <end position="283"/>
    </location>
</feature>
<organism evidence="5 6">
    <name type="scientific">Cucurbita argyrosperma subsp. sororia</name>
    <dbReference type="NCBI Taxonomy" id="37648"/>
    <lineage>
        <taxon>Eukaryota</taxon>
        <taxon>Viridiplantae</taxon>
        <taxon>Streptophyta</taxon>
        <taxon>Embryophyta</taxon>
        <taxon>Tracheophyta</taxon>
        <taxon>Spermatophyta</taxon>
        <taxon>Magnoliopsida</taxon>
        <taxon>eudicotyledons</taxon>
        <taxon>Gunneridae</taxon>
        <taxon>Pentapetalae</taxon>
        <taxon>rosids</taxon>
        <taxon>fabids</taxon>
        <taxon>Cucurbitales</taxon>
        <taxon>Cucurbitaceae</taxon>
        <taxon>Cucurbiteae</taxon>
        <taxon>Cucurbita</taxon>
    </lineage>
</organism>
<keyword evidence="6" id="KW-1185">Reference proteome</keyword>
<dbReference type="Proteomes" id="UP000685013">
    <property type="component" value="Chromosome 5"/>
</dbReference>
<feature type="non-terminal residue" evidence="5">
    <location>
        <position position="1"/>
    </location>
</feature>
<gene>
    <name evidence="5" type="primary">ARP1</name>
    <name evidence="5" type="ORF">SDJN03_08470</name>
</gene>
<dbReference type="EMBL" id="JAGKQH010000005">
    <property type="protein sequence ID" value="KAG6598692.1"/>
    <property type="molecule type" value="Genomic_DNA"/>
</dbReference>
<evidence type="ECO:0000256" key="2">
    <source>
        <dbReference type="PROSITE-ProRule" id="PRU00176"/>
    </source>
</evidence>
<accession>A0AAV6NLR1</accession>
<feature type="region of interest" description="Disordered" evidence="3">
    <location>
        <begin position="127"/>
        <end position="151"/>
    </location>
</feature>
<dbReference type="PROSITE" id="PS50102">
    <property type="entry name" value="RRM"/>
    <property type="match status" value="1"/>
</dbReference>
<evidence type="ECO:0000256" key="1">
    <source>
        <dbReference type="ARBA" id="ARBA00022884"/>
    </source>
</evidence>